<evidence type="ECO:0000313" key="2">
    <source>
        <dbReference type="Proteomes" id="UP000515679"/>
    </source>
</evidence>
<protein>
    <submittedName>
        <fullName evidence="1">Uncharacterized protein</fullName>
    </submittedName>
</protein>
<dbReference type="RefSeq" id="WP_182301590.1">
    <property type="nucleotide sequence ID" value="NZ_CP041969.1"/>
</dbReference>
<dbReference type="Proteomes" id="UP000515679">
    <property type="component" value="Chromosome"/>
</dbReference>
<gene>
    <name evidence="1" type="ORF">FPL14_02740</name>
</gene>
<sequence length="238" mass="26623">MKIKAEPLNRCALVTIYGTSSYARRSLILPLQKTINEKVSPYFKKCGINLYSVDYANVTCPFPNSPPGEVRAGCLSGISCPPTSLMNEQMMDAFSGANIKIGDRTFPQIILVVSGFNFPGVILACTVARTKNGIKRPFIWLSQAANDDPIVIAHEIGHALMVQRNSARCRSDPDPYSKTDLCHNKNKRNIMYPNRTELILPVSFTKAQCDLMKKSYLIRPNCPDSQILRRKLSRRQPS</sequence>
<keyword evidence="2" id="KW-1185">Reference proteome</keyword>
<proteinExistence type="predicted"/>
<dbReference type="KEGG" id="cchl:FPL14_02740"/>
<accession>A0A7G5BTF2</accession>
<reference evidence="1 2" key="1">
    <citation type="submission" date="2019-07" db="EMBL/GenBank/DDBJ databases">
        <authorList>
            <person name="Kim J.K."/>
            <person name="Cheong H.-M."/>
            <person name="Choi Y."/>
            <person name="Hwang K.J."/>
            <person name="Lee S."/>
            <person name="Choi C."/>
        </authorList>
    </citation>
    <scope>NUCLEOTIDE SEQUENCE [LARGE SCALE GENOMIC DNA]</scope>
    <source>
        <strain evidence="1 2">KS 22</strain>
    </source>
</reference>
<name>A0A7G5BTF2_9BACL</name>
<organism evidence="1 2">
    <name type="scientific">Cohnella cholangitidis</name>
    <dbReference type="NCBI Taxonomy" id="2598458"/>
    <lineage>
        <taxon>Bacteria</taxon>
        <taxon>Bacillati</taxon>
        <taxon>Bacillota</taxon>
        <taxon>Bacilli</taxon>
        <taxon>Bacillales</taxon>
        <taxon>Paenibacillaceae</taxon>
        <taxon>Cohnella</taxon>
    </lineage>
</organism>
<dbReference type="EMBL" id="CP041969">
    <property type="protein sequence ID" value="QMV40236.1"/>
    <property type="molecule type" value="Genomic_DNA"/>
</dbReference>
<evidence type="ECO:0000313" key="1">
    <source>
        <dbReference type="EMBL" id="QMV40236.1"/>
    </source>
</evidence>
<dbReference type="AlphaFoldDB" id="A0A7G5BTF2"/>